<sequence length="130" mass="15106">MHARSCHQREPKKSLLIERTKSTHQDFWRLISLVVPSTLSGHILPFLLLPIAIPHSRRARYSFRMRLFFFIHFRSVVAYSYPSLATGEPNIPSCHSWPDCTKLRWQTLLSILEVEMANTSRCQNDPSSVL</sequence>
<evidence type="ECO:0000313" key="4">
    <source>
        <dbReference type="WBParaSite" id="HPLM_0001717101-mRNA-1"/>
    </source>
</evidence>
<dbReference type="Proteomes" id="UP000268014">
    <property type="component" value="Unassembled WGS sequence"/>
</dbReference>
<proteinExistence type="predicted"/>
<keyword evidence="3" id="KW-1185">Reference proteome</keyword>
<dbReference type="EMBL" id="UZAF01019802">
    <property type="protein sequence ID" value="VDO63712.1"/>
    <property type="molecule type" value="Genomic_DNA"/>
</dbReference>
<keyword evidence="1" id="KW-1133">Transmembrane helix</keyword>
<accession>A0A0N4WZ34</accession>
<reference evidence="2 3" key="2">
    <citation type="submission" date="2018-11" db="EMBL/GenBank/DDBJ databases">
        <authorList>
            <consortium name="Pathogen Informatics"/>
        </authorList>
    </citation>
    <scope>NUCLEOTIDE SEQUENCE [LARGE SCALE GENOMIC DNA]</scope>
    <source>
        <strain evidence="2 3">MHpl1</strain>
    </source>
</reference>
<protein>
    <submittedName>
        <fullName evidence="2 4">Uncharacterized protein</fullName>
    </submittedName>
</protein>
<feature type="transmembrane region" description="Helical" evidence="1">
    <location>
        <begin position="30"/>
        <end position="53"/>
    </location>
</feature>
<dbReference type="WBParaSite" id="HPLM_0001717101-mRNA-1">
    <property type="protein sequence ID" value="HPLM_0001717101-mRNA-1"/>
    <property type="gene ID" value="HPLM_0001717101"/>
</dbReference>
<name>A0A0N4WZ34_HAEPC</name>
<organism evidence="4">
    <name type="scientific">Haemonchus placei</name>
    <name type="common">Barber's pole worm</name>
    <dbReference type="NCBI Taxonomy" id="6290"/>
    <lineage>
        <taxon>Eukaryota</taxon>
        <taxon>Metazoa</taxon>
        <taxon>Ecdysozoa</taxon>
        <taxon>Nematoda</taxon>
        <taxon>Chromadorea</taxon>
        <taxon>Rhabditida</taxon>
        <taxon>Rhabditina</taxon>
        <taxon>Rhabditomorpha</taxon>
        <taxon>Strongyloidea</taxon>
        <taxon>Trichostrongylidae</taxon>
        <taxon>Haemonchus</taxon>
    </lineage>
</organism>
<gene>
    <name evidence="2" type="ORF">HPLM_LOCUS17163</name>
</gene>
<keyword evidence="1" id="KW-0472">Membrane</keyword>
<reference evidence="4" key="1">
    <citation type="submission" date="2017-02" db="UniProtKB">
        <authorList>
            <consortium name="WormBaseParasite"/>
        </authorList>
    </citation>
    <scope>IDENTIFICATION</scope>
</reference>
<evidence type="ECO:0000313" key="2">
    <source>
        <dbReference type="EMBL" id="VDO63712.1"/>
    </source>
</evidence>
<evidence type="ECO:0000256" key="1">
    <source>
        <dbReference type="SAM" id="Phobius"/>
    </source>
</evidence>
<dbReference type="AlphaFoldDB" id="A0A0N4WZ34"/>
<evidence type="ECO:0000313" key="3">
    <source>
        <dbReference type="Proteomes" id="UP000268014"/>
    </source>
</evidence>
<keyword evidence="1" id="KW-0812">Transmembrane</keyword>